<dbReference type="Gene3D" id="1.10.10.60">
    <property type="entry name" value="Homeodomain-like"/>
    <property type="match status" value="2"/>
</dbReference>
<dbReference type="SMART" id="SM00448">
    <property type="entry name" value="REC"/>
    <property type="match status" value="1"/>
</dbReference>
<dbReference type="InterPro" id="IPR001789">
    <property type="entry name" value="Sig_transdc_resp-reg_receiver"/>
</dbReference>
<keyword evidence="5" id="KW-0805">Transcription regulation</keyword>
<dbReference type="SUPFAM" id="SSF46689">
    <property type="entry name" value="Homeodomain-like"/>
    <property type="match status" value="2"/>
</dbReference>
<dbReference type="RefSeq" id="WP_210660420.1">
    <property type="nucleotide sequence ID" value="NZ_JAGKSP010000007.1"/>
</dbReference>
<evidence type="ECO:0000256" key="4">
    <source>
        <dbReference type="ARBA" id="ARBA00023012"/>
    </source>
</evidence>
<evidence type="ECO:0000256" key="3">
    <source>
        <dbReference type="ARBA" id="ARBA00022553"/>
    </source>
</evidence>
<dbReference type="Pfam" id="PF00072">
    <property type="entry name" value="Response_reg"/>
    <property type="match status" value="1"/>
</dbReference>
<dbReference type="SUPFAM" id="SSF52172">
    <property type="entry name" value="CheY-like"/>
    <property type="match status" value="1"/>
</dbReference>
<proteinExistence type="predicted"/>
<keyword evidence="7" id="KW-0804">Transcription</keyword>
<accession>A0ABS5CFP4</accession>
<comment type="subcellular location">
    <subcellularLocation>
        <location evidence="1">Cytoplasm</location>
    </subcellularLocation>
</comment>
<evidence type="ECO:0000256" key="5">
    <source>
        <dbReference type="ARBA" id="ARBA00023015"/>
    </source>
</evidence>
<dbReference type="InterPro" id="IPR011006">
    <property type="entry name" value="CheY-like_superfamily"/>
</dbReference>
<evidence type="ECO:0000313" key="12">
    <source>
        <dbReference type="Proteomes" id="UP000673394"/>
    </source>
</evidence>
<comment type="caution">
    <text evidence="11">The sequence shown here is derived from an EMBL/GenBank/DDBJ whole genome shotgun (WGS) entry which is preliminary data.</text>
</comment>
<dbReference type="Pfam" id="PF12833">
    <property type="entry name" value="HTH_18"/>
    <property type="match status" value="1"/>
</dbReference>
<dbReference type="PROSITE" id="PS01124">
    <property type="entry name" value="HTH_ARAC_FAMILY_2"/>
    <property type="match status" value="1"/>
</dbReference>
<dbReference type="InterPro" id="IPR020449">
    <property type="entry name" value="Tscrpt_reg_AraC-type_HTH"/>
</dbReference>
<evidence type="ECO:0000256" key="1">
    <source>
        <dbReference type="ARBA" id="ARBA00004496"/>
    </source>
</evidence>
<protein>
    <submittedName>
        <fullName evidence="11">Response regulator</fullName>
    </submittedName>
</protein>
<organism evidence="11 12">
    <name type="scientific">Paenibacillus lignilyticus</name>
    <dbReference type="NCBI Taxonomy" id="1172615"/>
    <lineage>
        <taxon>Bacteria</taxon>
        <taxon>Bacillati</taxon>
        <taxon>Bacillota</taxon>
        <taxon>Bacilli</taxon>
        <taxon>Bacillales</taxon>
        <taxon>Paenibacillaceae</taxon>
        <taxon>Paenibacillus</taxon>
    </lineage>
</organism>
<evidence type="ECO:0000256" key="6">
    <source>
        <dbReference type="ARBA" id="ARBA00023125"/>
    </source>
</evidence>
<evidence type="ECO:0000256" key="8">
    <source>
        <dbReference type="PROSITE-ProRule" id="PRU00169"/>
    </source>
</evidence>
<keyword evidence="4" id="KW-0902">Two-component regulatory system</keyword>
<gene>
    <name evidence="11" type="ORF">I8J30_18265</name>
</gene>
<dbReference type="Proteomes" id="UP000673394">
    <property type="component" value="Unassembled WGS sequence"/>
</dbReference>
<feature type="modified residue" description="4-aspartylphosphate" evidence="8">
    <location>
        <position position="55"/>
    </location>
</feature>
<dbReference type="InterPro" id="IPR018060">
    <property type="entry name" value="HTH_AraC"/>
</dbReference>
<keyword evidence="12" id="KW-1185">Reference proteome</keyword>
<dbReference type="InterPro" id="IPR009057">
    <property type="entry name" value="Homeodomain-like_sf"/>
</dbReference>
<keyword evidence="3 8" id="KW-0597">Phosphoprotein</keyword>
<feature type="domain" description="HTH araC/xylS-type" evidence="9">
    <location>
        <begin position="437"/>
        <end position="535"/>
    </location>
</feature>
<name>A0ABS5CFP4_9BACL</name>
<dbReference type="PANTHER" id="PTHR42713:SF3">
    <property type="entry name" value="TRANSCRIPTIONAL REGULATORY PROTEIN HPTR"/>
    <property type="match status" value="1"/>
</dbReference>
<feature type="domain" description="Response regulatory" evidence="10">
    <location>
        <begin position="3"/>
        <end position="120"/>
    </location>
</feature>
<dbReference type="CDD" id="cd17536">
    <property type="entry name" value="REC_YesN-like"/>
    <property type="match status" value="1"/>
</dbReference>
<dbReference type="SMART" id="SM00342">
    <property type="entry name" value="HTH_ARAC"/>
    <property type="match status" value="1"/>
</dbReference>
<dbReference type="PANTHER" id="PTHR42713">
    <property type="entry name" value="HISTIDINE KINASE-RELATED"/>
    <property type="match status" value="1"/>
</dbReference>
<dbReference type="InterPro" id="IPR051552">
    <property type="entry name" value="HptR"/>
</dbReference>
<dbReference type="EMBL" id="JAGKSP010000007">
    <property type="protein sequence ID" value="MBP3964666.1"/>
    <property type="molecule type" value="Genomic_DNA"/>
</dbReference>
<reference evidence="11 12" key="1">
    <citation type="submission" date="2021-04" db="EMBL/GenBank/DDBJ databases">
        <title>Paenibacillus sp. DLE-14 whole genome sequence.</title>
        <authorList>
            <person name="Ham Y.J."/>
        </authorList>
    </citation>
    <scope>NUCLEOTIDE SEQUENCE [LARGE SCALE GENOMIC DNA]</scope>
    <source>
        <strain evidence="11 12">DLE-14</strain>
    </source>
</reference>
<evidence type="ECO:0000256" key="7">
    <source>
        <dbReference type="ARBA" id="ARBA00023163"/>
    </source>
</evidence>
<evidence type="ECO:0000313" key="11">
    <source>
        <dbReference type="EMBL" id="MBP3964666.1"/>
    </source>
</evidence>
<sequence length="538" mass="61288">MFRLFIVDDNKYERNTIKELIEWTSLGIEVVGLFANGLEALSRMDDLRPHIVITDIAMPLMNGVELSVRIRQSHPNVKIIFVSSHSDFEFAKSAVELGIYGYVLKPIMPDELEQAIHKLLAEFTQQHREQIEKERMLRQLEGMLPLVQEQFLKEVLLGNFRTKEDILDKIEFLALPIADQANMSVISINSLAADRKREHRSARDAYFLSYSIKNLISKAGTASRSMYPVQISADEYAVIVFDLETDRHDVIDAAVQLHTAINGELDINTTMGISKSSRELTALETLYMQSQQAVNTRFYSGSNPIIRFEEIDDRSDIPVEDMPSLVEVYQDMKALMSFGNGQDVEEFIDKYLNAANVRQGENYVKGFALLCSHLSGILFMEANQSMKDIFGDNMAVWDKLNRMSTKEEVVQWIRQSFEFIKERVTDRNSSKNVKIIAAIKQMIHDNYREQISIEEISKSVYLSGRHANGLFKKETGQTIFDYLVQFRTDKAKQLLKEEGSKVAAVAEAVGYVSTSYFILAFKKNVGMTPAEFKSKAAL</sequence>
<dbReference type="Gene3D" id="3.40.50.2300">
    <property type="match status" value="1"/>
</dbReference>
<dbReference type="PRINTS" id="PR00032">
    <property type="entry name" value="HTHARAC"/>
</dbReference>
<evidence type="ECO:0000256" key="2">
    <source>
        <dbReference type="ARBA" id="ARBA00022490"/>
    </source>
</evidence>
<dbReference type="PROSITE" id="PS50110">
    <property type="entry name" value="RESPONSE_REGULATORY"/>
    <property type="match status" value="1"/>
</dbReference>
<evidence type="ECO:0000259" key="10">
    <source>
        <dbReference type="PROSITE" id="PS50110"/>
    </source>
</evidence>
<evidence type="ECO:0000259" key="9">
    <source>
        <dbReference type="PROSITE" id="PS01124"/>
    </source>
</evidence>
<keyword evidence="6" id="KW-0238">DNA-binding</keyword>
<keyword evidence="2" id="KW-0963">Cytoplasm</keyword>